<feature type="transmembrane region" description="Helical" evidence="8">
    <location>
        <begin position="106"/>
        <end position="129"/>
    </location>
</feature>
<dbReference type="GO" id="GO:0042910">
    <property type="term" value="F:xenobiotic transmembrane transporter activity"/>
    <property type="evidence" value="ECO:0007669"/>
    <property type="project" value="InterPro"/>
</dbReference>
<evidence type="ECO:0000256" key="2">
    <source>
        <dbReference type="ARBA" id="ARBA00006236"/>
    </source>
</evidence>
<dbReference type="PROSITE" id="PS50850">
    <property type="entry name" value="MFS"/>
    <property type="match status" value="1"/>
</dbReference>
<comment type="similarity">
    <text evidence="2 8">Belongs to the major facilitator superfamily. Bcr/CmlA family.</text>
</comment>
<feature type="transmembrane region" description="Helical" evidence="8">
    <location>
        <begin position="311"/>
        <end position="332"/>
    </location>
</feature>
<evidence type="ECO:0000256" key="6">
    <source>
        <dbReference type="ARBA" id="ARBA00022989"/>
    </source>
</evidence>
<dbReference type="AlphaFoldDB" id="A0A1I3PWA2"/>
<keyword evidence="7 8" id="KW-0472">Membrane</keyword>
<dbReference type="RefSeq" id="WP_091522763.1">
    <property type="nucleotide sequence ID" value="NZ_FORF01000013.1"/>
</dbReference>
<feature type="transmembrane region" description="Helical" evidence="8">
    <location>
        <begin position="166"/>
        <end position="187"/>
    </location>
</feature>
<dbReference type="InterPro" id="IPR011701">
    <property type="entry name" value="MFS"/>
</dbReference>
<dbReference type="Proteomes" id="UP000242763">
    <property type="component" value="Unassembled WGS sequence"/>
</dbReference>
<accession>A0A1I3PWA2</accession>
<dbReference type="InterPro" id="IPR020846">
    <property type="entry name" value="MFS_dom"/>
</dbReference>
<dbReference type="STRING" id="1121003.SAMN03080618_02482"/>
<gene>
    <name evidence="10" type="ORF">SAMN03080618_02482</name>
</gene>
<dbReference type="GO" id="GO:0005886">
    <property type="term" value="C:plasma membrane"/>
    <property type="evidence" value="ECO:0007669"/>
    <property type="project" value="UniProtKB-SubCell"/>
</dbReference>
<evidence type="ECO:0000313" key="10">
    <source>
        <dbReference type="EMBL" id="SFJ26084.1"/>
    </source>
</evidence>
<evidence type="ECO:0000256" key="7">
    <source>
        <dbReference type="ARBA" id="ARBA00023136"/>
    </source>
</evidence>
<evidence type="ECO:0000256" key="3">
    <source>
        <dbReference type="ARBA" id="ARBA00022448"/>
    </source>
</evidence>
<dbReference type="NCBIfam" id="TIGR00710">
    <property type="entry name" value="efflux_Bcr_CflA"/>
    <property type="match status" value="1"/>
</dbReference>
<evidence type="ECO:0000256" key="5">
    <source>
        <dbReference type="ARBA" id="ARBA00022692"/>
    </source>
</evidence>
<reference evidence="11" key="1">
    <citation type="submission" date="2016-10" db="EMBL/GenBank/DDBJ databases">
        <authorList>
            <person name="Varghese N."/>
            <person name="Submissions S."/>
        </authorList>
    </citation>
    <scope>NUCLEOTIDE SEQUENCE [LARGE SCALE GENOMIC DNA]</scope>
    <source>
        <strain evidence="11">DSM 21857</strain>
    </source>
</reference>
<feature type="transmembrane region" description="Helical" evidence="8">
    <location>
        <begin position="141"/>
        <end position="160"/>
    </location>
</feature>
<evidence type="ECO:0000256" key="1">
    <source>
        <dbReference type="ARBA" id="ARBA00004651"/>
    </source>
</evidence>
<dbReference type="PRINTS" id="PR01035">
    <property type="entry name" value="TCRTETA"/>
</dbReference>
<keyword evidence="5 8" id="KW-0812">Transmembrane</keyword>
<dbReference type="Gene3D" id="1.20.1720.10">
    <property type="entry name" value="Multidrug resistance protein D"/>
    <property type="match status" value="1"/>
</dbReference>
<dbReference type="InterPro" id="IPR004812">
    <property type="entry name" value="Efflux_drug-R_Bcr/CmlA"/>
</dbReference>
<keyword evidence="8" id="KW-0997">Cell inner membrane</keyword>
<dbReference type="InterPro" id="IPR036259">
    <property type="entry name" value="MFS_trans_sf"/>
</dbReference>
<feature type="transmembrane region" description="Helical" evidence="8">
    <location>
        <begin position="376"/>
        <end position="395"/>
    </location>
</feature>
<evidence type="ECO:0000259" key="9">
    <source>
        <dbReference type="PROSITE" id="PS50850"/>
    </source>
</evidence>
<feature type="transmembrane region" description="Helical" evidence="8">
    <location>
        <begin position="344"/>
        <end position="370"/>
    </location>
</feature>
<organism evidence="10 11">
    <name type="scientific">Aquamicrobium aerolatum DSM 21857</name>
    <dbReference type="NCBI Taxonomy" id="1121003"/>
    <lineage>
        <taxon>Bacteria</taxon>
        <taxon>Pseudomonadati</taxon>
        <taxon>Pseudomonadota</taxon>
        <taxon>Alphaproteobacteria</taxon>
        <taxon>Hyphomicrobiales</taxon>
        <taxon>Phyllobacteriaceae</taxon>
        <taxon>Aerobium</taxon>
    </lineage>
</organism>
<comment type="subcellular location">
    <subcellularLocation>
        <location evidence="8">Cell inner membrane</location>
        <topology evidence="8">Multi-pass membrane protein</topology>
    </subcellularLocation>
    <subcellularLocation>
        <location evidence="1">Cell membrane</location>
        <topology evidence="1">Multi-pass membrane protein</topology>
    </subcellularLocation>
</comment>
<evidence type="ECO:0000313" key="11">
    <source>
        <dbReference type="Proteomes" id="UP000242763"/>
    </source>
</evidence>
<comment type="caution">
    <text evidence="8">Lacks conserved residue(s) required for the propagation of feature annotation.</text>
</comment>
<evidence type="ECO:0000256" key="4">
    <source>
        <dbReference type="ARBA" id="ARBA00022475"/>
    </source>
</evidence>
<keyword evidence="11" id="KW-1185">Reference proteome</keyword>
<protein>
    <recommendedName>
        <fullName evidence="8">Bcr/CflA family efflux transporter</fullName>
    </recommendedName>
</protein>
<feature type="transmembrane region" description="Helical" evidence="8">
    <location>
        <begin position="57"/>
        <end position="75"/>
    </location>
</feature>
<dbReference type="PANTHER" id="PTHR42718:SF9">
    <property type="entry name" value="MAJOR FACILITATOR SUPERFAMILY MULTIDRUG TRANSPORTER MFSC"/>
    <property type="match status" value="1"/>
</dbReference>
<dbReference type="SUPFAM" id="SSF103473">
    <property type="entry name" value="MFS general substrate transporter"/>
    <property type="match status" value="1"/>
</dbReference>
<dbReference type="CDD" id="cd17320">
    <property type="entry name" value="MFS_MdfA_MDR_like"/>
    <property type="match status" value="1"/>
</dbReference>
<proteinExistence type="inferred from homology"/>
<keyword evidence="4" id="KW-1003">Cell membrane</keyword>
<feature type="transmembrane region" description="Helical" evidence="8">
    <location>
        <begin position="219"/>
        <end position="244"/>
    </location>
</feature>
<dbReference type="OrthoDB" id="9800416at2"/>
<keyword evidence="3 8" id="KW-0813">Transport</keyword>
<feature type="transmembrane region" description="Helical" evidence="8">
    <location>
        <begin position="82"/>
        <end position="100"/>
    </location>
</feature>
<dbReference type="Pfam" id="PF07690">
    <property type="entry name" value="MFS_1"/>
    <property type="match status" value="1"/>
</dbReference>
<feature type="transmembrane region" description="Helical" evidence="8">
    <location>
        <begin position="256"/>
        <end position="274"/>
    </location>
</feature>
<keyword evidence="6 8" id="KW-1133">Transmembrane helix</keyword>
<evidence type="ECO:0000256" key="8">
    <source>
        <dbReference type="RuleBase" id="RU365088"/>
    </source>
</evidence>
<sequence>MNAYSKPLAPAMSERRVSLLGALMVAVGPISLALFTPAMPEIVHVFGTTHSTVKLTLSMYFAGFALAQLICGPLSDGFGRRPIIMAFMSIYLAASVLALFAPSIEWLIAARFLQGIGGAAGVAVSRAIVRDLFTNESSARIMNLIGLILGIGPAFAPSLGGVTMQLFGWQSIFVLMVIFGVAVIIVMHRGLAETVSRDLSRIRPKALGRSYLQLLSSGYFMSSALVLGGSIGAFYTLAVVLPFIMMERVGLSPTAFGFSMLGQSGAFFVGSLVVRRAMRRYGGVAIMPFGLVAIAIGSIALAVVLRVTEPTVLTVMGPVAIYAFGTAFLMPGMSTASLAPFPHIAGAAAALGGFMQMGGGLVGGLLSGLFSDPVTALATVVPGLGFTAIGCWVWWRSLPEPAMANMVLTRSPDGSSAPPAQ</sequence>
<dbReference type="PANTHER" id="PTHR42718">
    <property type="entry name" value="MAJOR FACILITATOR SUPERFAMILY MULTIDRUG TRANSPORTER MFSC"/>
    <property type="match status" value="1"/>
</dbReference>
<dbReference type="EMBL" id="FORF01000013">
    <property type="protein sequence ID" value="SFJ26084.1"/>
    <property type="molecule type" value="Genomic_DNA"/>
</dbReference>
<dbReference type="GO" id="GO:1990961">
    <property type="term" value="P:xenobiotic detoxification by transmembrane export across the plasma membrane"/>
    <property type="evidence" value="ECO:0007669"/>
    <property type="project" value="InterPro"/>
</dbReference>
<name>A0A1I3PWA2_9HYPH</name>
<feature type="domain" description="Major facilitator superfamily (MFS) profile" evidence="9">
    <location>
        <begin position="17"/>
        <end position="402"/>
    </location>
</feature>
<dbReference type="InterPro" id="IPR001958">
    <property type="entry name" value="Tet-R_TetA/multi-R_MdtG-like"/>
</dbReference>
<feature type="transmembrane region" description="Helical" evidence="8">
    <location>
        <begin position="281"/>
        <end position="305"/>
    </location>
</feature>